<name>A0A2V3Y0R3_9FIRM</name>
<dbReference type="AlphaFoldDB" id="A0A2V3Y0R3"/>
<evidence type="ECO:0000313" key="2">
    <source>
        <dbReference type="Proteomes" id="UP000248057"/>
    </source>
</evidence>
<comment type="caution">
    <text evidence="1">The sequence shown here is derived from an EMBL/GenBank/DDBJ whole genome shotgun (WGS) entry which is preliminary data.</text>
</comment>
<accession>A0A2V3Y0R3</accession>
<protein>
    <submittedName>
        <fullName evidence="1">Uncharacterized protein</fullName>
    </submittedName>
</protein>
<reference evidence="1 2" key="1">
    <citation type="submission" date="2018-05" db="EMBL/GenBank/DDBJ databases">
        <title>Genomic Encyclopedia of Type Strains, Phase IV (KMG-IV): sequencing the most valuable type-strain genomes for metagenomic binning, comparative biology and taxonomic classification.</title>
        <authorList>
            <person name="Goeker M."/>
        </authorList>
    </citation>
    <scope>NUCLEOTIDE SEQUENCE [LARGE SCALE GENOMIC DNA]</scope>
    <source>
        <strain evidence="1 2">DSM 24995</strain>
    </source>
</reference>
<organism evidence="1 2">
    <name type="scientific">Hungatella effluvii</name>
    <dbReference type="NCBI Taxonomy" id="1096246"/>
    <lineage>
        <taxon>Bacteria</taxon>
        <taxon>Bacillati</taxon>
        <taxon>Bacillota</taxon>
        <taxon>Clostridia</taxon>
        <taxon>Lachnospirales</taxon>
        <taxon>Lachnospiraceae</taxon>
        <taxon>Hungatella</taxon>
    </lineage>
</organism>
<evidence type="ECO:0000313" key="1">
    <source>
        <dbReference type="EMBL" id="PXX49682.1"/>
    </source>
</evidence>
<keyword evidence="2" id="KW-1185">Reference proteome</keyword>
<dbReference type="Proteomes" id="UP000248057">
    <property type="component" value="Unassembled WGS sequence"/>
</dbReference>
<proteinExistence type="predicted"/>
<sequence length="74" mass="8365">MYLNGGTIPRFTQNEDGTGDRYGIMPFLGLNDANNVLITKPLVYFSLSKSLSEPGNEQKLKDALKFMEPLKRRN</sequence>
<gene>
    <name evidence="1" type="ORF">DFR60_11367</name>
</gene>
<dbReference type="EMBL" id="QJKD01000013">
    <property type="protein sequence ID" value="PXX49682.1"/>
    <property type="molecule type" value="Genomic_DNA"/>
</dbReference>